<feature type="region of interest" description="Disordered" evidence="1">
    <location>
        <begin position="136"/>
        <end position="158"/>
    </location>
</feature>
<evidence type="ECO:0000313" key="2">
    <source>
        <dbReference type="EMBL" id="KAK7199098.1"/>
    </source>
</evidence>
<feature type="region of interest" description="Disordered" evidence="1">
    <location>
        <begin position="348"/>
        <end position="524"/>
    </location>
</feature>
<keyword evidence="3" id="KW-1185">Reference proteome</keyword>
<feature type="compositionally biased region" description="Low complexity" evidence="1">
    <location>
        <begin position="536"/>
        <end position="545"/>
    </location>
</feature>
<feature type="region of interest" description="Disordered" evidence="1">
    <location>
        <begin position="558"/>
        <end position="586"/>
    </location>
</feature>
<dbReference type="AlphaFoldDB" id="A0AAW0F1Y5"/>
<feature type="compositionally biased region" description="Low complexity" evidence="1">
    <location>
        <begin position="387"/>
        <end position="397"/>
    </location>
</feature>
<proteinExistence type="predicted"/>
<accession>A0AAW0F1Y5</accession>
<name>A0AAW0F1Y5_9TRYP</name>
<comment type="caution">
    <text evidence="2">The sequence shown here is derived from an EMBL/GenBank/DDBJ whole genome shotgun (WGS) entry which is preliminary data.</text>
</comment>
<dbReference type="Proteomes" id="UP001430356">
    <property type="component" value="Unassembled WGS sequence"/>
</dbReference>
<sequence length="586" mass="62844">MHECTVYSPCGRYVVRFASNTQQQQQQQLRLTVTRNTGRSCNSGEAAATAANAERCSTSAAGDPVAVAPPLTSSSALEPPPLTATLSDKDVVALTTSAGVRKTFSTFAQMLYDALIGRSASVRFYVETVAEMKERIQRDVQQQQHQQQPPPPTVPLSTEKLNHGCRVRRESDAAVPGRVCARVGDTVIELDDDVAAEVLEQHFLTLDYDVDFTRAIFPIPLLSAVGEGRGGGTTGEPTPPPAAAATRAPMPAASASAEQELRRAREVAARLEVENARLRRENDALVQLSRQKMHEMQRLCEDFQHQVQLSADAEWLRAKNKDLRVQLQEALESQQTILRTLERERAQRRLLSSSPATGGSGRRGENPYLRSLSRDADRGSRGAALRRPSVSSTASRGSGRRGGRPLRSPTPPPTGSRGSRALHTPSASATTRHRLSTRFDTPPSAATARHSAEVARQRSRSCSNGGSGGGGDSPAPHGRTGGRLDGGRKPPRRGSSGSSCGSAAYGSRASSAHSGTRRGPSWWANDARDHASPCGSATASSSRCSSAHHERLYHAATASSRMHQTPTAHHTSHSHSTAASRRAVFH</sequence>
<dbReference type="EMBL" id="JAECZO010000212">
    <property type="protein sequence ID" value="KAK7199098.1"/>
    <property type="molecule type" value="Genomic_DNA"/>
</dbReference>
<feature type="region of interest" description="Disordered" evidence="1">
    <location>
        <begin position="529"/>
        <end position="548"/>
    </location>
</feature>
<protein>
    <submittedName>
        <fullName evidence="2">Uncharacterized protein</fullName>
    </submittedName>
</protein>
<feature type="compositionally biased region" description="Low complexity" evidence="1">
    <location>
        <begin position="493"/>
        <end position="514"/>
    </location>
</feature>
<reference evidence="2 3" key="1">
    <citation type="journal article" date="2021" name="MBio">
        <title>A New Model Trypanosomatid, Novymonas esmeraldas: Genomic Perception of Its 'Candidatus Pandoraea novymonadis' Endosymbiont.</title>
        <authorList>
            <person name="Zakharova A."/>
            <person name="Saura A."/>
            <person name="Butenko A."/>
            <person name="Podesvova L."/>
            <person name="Warmusova S."/>
            <person name="Kostygov A.Y."/>
            <person name="Nenarokova A."/>
            <person name="Lukes J."/>
            <person name="Opperdoes F.R."/>
            <person name="Yurchenko V."/>
        </authorList>
    </citation>
    <scope>NUCLEOTIDE SEQUENCE [LARGE SCALE GENOMIC DNA]</scope>
    <source>
        <strain evidence="2 3">E262AT.01</strain>
    </source>
</reference>
<feature type="compositionally biased region" description="Low complexity" evidence="1">
    <location>
        <begin position="243"/>
        <end position="258"/>
    </location>
</feature>
<evidence type="ECO:0000256" key="1">
    <source>
        <dbReference type="SAM" id="MobiDB-lite"/>
    </source>
</evidence>
<gene>
    <name evidence="2" type="ORF">NESM_000878800</name>
</gene>
<evidence type="ECO:0000313" key="3">
    <source>
        <dbReference type="Proteomes" id="UP001430356"/>
    </source>
</evidence>
<feature type="region of interest" description="Disordered" evidence="1">
    <location>
        <begin position="228"/>
        <end position="258"/>
    </location>
</feature>
<feature type="compositionally biased region" description="Low complexity" evidence="1">
    <location>
        <begin position="565"/>
        <end position="586"/>
    </location>
</feature>
<organism evidence="2 3">
    <name type="scientific">Novymonas esmeraldas</name>
    <dbReference type="NCBI Taxonomy" id="1808958"/>
    <lineage>
        <taxon>Eukaryota</taxon>
        <taxon>Discoba</taxon>
        <taxon>Euglenozoa</taxon>
        <taxon>Kinetoplastea</taxon>
        <taxon>Metakinetoplastina</taxon>
        <taxon>Trypanosomatida</taxon>
        <taxon>Trypanosomatidae</taxon>
        <taxon>Novymonas</taxon>
    </lineage>
</organism>